<dbReference type="GO" id="GO:0016787">
    <property type="term" value="F:hydrolase activity"/>
    <property type="evidence" value="ECO:0007669"/>
    <property type="project" value="UniProtKB-KW"/>
</dbReference>
<evidence type="ECO:0000313" key="7">
    <source>
        <dbReference type="Proteomes" id="UP001596189"/>
    </source>
</evidence>
<accession>A0ABW1JF69</accession>
<keyword evidence="7" id="KW-1185">Reference proteome</keyword>
<dbReference type="SUPFAM" id="SSF55811">
    <property type="entry name" value="Nudix"/>
    <property type="match status" value="1"/>
</dbReference>
<dbReference type="PRINTS" id="PR00502">
    <property type="entry name" value="NUDIXFAMILY"/>
</dbReference>
<evidence type="ECO:0000259" key="5">
    <source>
        <dbReference type="PROSITE" id="PS51462"/>
    </source>
</evidence>
<dbReference type="PANTHER" id="PTHR43046:SF14">
    <property type="entry name" value="MUTT_NUDIX FAMILY PROTEIN"/>
    <property type="match status" value="1"/>
</dbReference>
<keyword evidence="3 4" id="KW-0378">Hydrolase</keyword>
<dbReference type="EMBL" id="JBHSRD010000004">
    <property type="protein sequence ID" value="MFC6008012.1"/>
    <property type="molecule type" value="Genomic_DNA"/>
</dbReference>
<evidence type="ECO:0000256" key="3">
    <source>
        <dbReference type="ARBA" id="ARBA00022801"/>
    </source>
</evidence>
<evidence type="ECO:0000256" key="2">
    <source>
        <dbReference type="ARBA" id="ARBA00005582"/>
    </source>
</evidence>
<name>A0ABW1JF69_9ACTN</name>
<dbReference type="Gene3D" id="3.90.79.10">
    <property type="entry name" value="Nucleoside Triphosphate Pyrophosphohydrolase"/>
    <property type="match status" value="1"/>
</dbReference>
<dbReference type="CDD" id="cd02883">
    <property type="entry name" value="NUDIX_Hydrolase"/>
    <property type="match status" value="1"/>
</dbReference>
<comment type="similarity">
    <text evidence="2 4">Belongs to the Nudix hydrolase family.</text>
</comment>
<dbReference type="Pfam" id="PF00293">
    <property type="entry name" value="NUDIX"/>
    <property type="match status" value="1"/>
</dbReference>
<evidence type="ECO:0000256" key="4">
    <source>
        <dbReference type="RuleBase" id="RU003476"/>
    </source>
</evidence>
<dbReference type="InterPro" id="IPR020084">
    <property type="entry name" value="NUDIX_hydrolase_CS"/>
</dbReference>
<comment type="caution">
    <text evidence="6">The sequence shown here is derived from an EMBL/GenBank/DDBJ whole genome shotgun (WGS) entry which is preliminary data.</text>
</comment>
<feature type="domain" description="Nudix hydrolase" evidence="5">
    <location>
        <begin position="19"/>
        <end position="161"/>
    </location>
</feature>
<organism evidence="6 7">
    <name type="scientific">Angustibacter luteus</name>
    <dbReference type="NCBI Taxonomy" id="658456"/>
    <lineage>
        <taxon>Bacteria</taxon>
        <taxon>Bacillati</taxon>
        <taxon>Actinomycetota</taxon>
        <taxon>Actinomycetes</taxon>
        <taxon>Kineosporiales</taxon>
        <taxon>Kineosporiaceae</taxon>
    </lineage>
</organism>
<evidence type="ECO:0000256" key="1">
    <source>
        <dbReference type="ARBA" id="ARBA00001946"/>
    </source>
</evidence>
<protein>
    <submittedName>
        <fullName evidence="6">NUDIX hydrolase</fullName>
    </submittedName>
</protein>
<dbReference type="PANTHER" id="PTHR43046">
    <property type="entry name" value="GDP-MANNOSE MANNOSYL HYDROLASE"/>
    <property type="match status" value="1"/>
</dbReference>
<dbReference type="PROSITE" id="PS00893">
    <property type="entry name" value="NUDIX_BOX"/>
    <property type="match status" value="1"/>
</dbReference>
<reference evidence="7" key="1">
    <citation type="journal article" date="2019" name="Int. J. Syst. Evol. Microbiol.">
        <title>The Global Catalogue of Microorganisms (GCM) 10K type strain sequencing project: providing services to taxonomists for standard genome sequencing and annotation.</title>
        <authorList>
            <consortium name="The Broad Institute Genomics Platform"/>
            <consortium name="The Broad Institute Genome Sequencing Center for Infectious Disease"/>
            <person name="Wu L."/>
            <person name="Ma J."/>
        </authorList>
    </citation>
    <scope>NUCLEOTIDE SEQUENCE [LARGE SCALE GENOMIC DNA]</scope>
    <source>
        <strain evidence="7">KACC 14249</strain>
    </source>
</reference>
<proteinExistence type="inferred from homology"/>
<gene>
    <name evidence="6" type="ORF">ACFQDO_12825</name>
</gene>
<dbReference type="Proteomes" id="UP001596189">
    <property type="component" value="Unassembled WGS sequence"/>
</dbReference>
<dbReference type="PROSITE" id="PS51462">
    <property type="entry name" value="NUDIX"/>
    <property type="match status" value="1"/>
</dbReference>
<comment type="cofactor">
    <cofactor evidence="1">
        <name>Mg(2+)</name>
        <dbReference type="ChEBI" id="CHEBI:18420"/>
    </cofactor>
</comment>
<dbReference type="RefSeq" id="WP_345715299.1">
    <property type="nucleotide sequence ID" value="NZ_BAABFP010000002.1"/>
</dbReference>
<dbReference type="InterPro" id="IPR015797">
    <property type="entry name" value="NUDIX_hydrolase-like_dom_sf"/>
</dbReference>
<sequence>MSGGHGAGHTGDAEQPVPMQRVAAYAIVLATGRLLLTQLSERTPAPGRWVLPGGGIDHGEAPLDAVVREVYEETGHRLRDVRLLDVGSHRFTGRAPSGRLEDFHGIQVVYSGQVERVLEPRVLDVGGSTSDARWVDLADLPTLDLGDRARFWIGRLLGLPPT</sequence>
<evidence type="ECO:0000313" key="6">
    <source>
        <dbReference type="EMBL" id="MFC6008012.1"/>
    </source>
</evidence>
<dbReference type="InterPro" id="IPR020476">
    <property type="entry name" value="Nudix_hydrolase"/>
</dbReference>
<dbReference type="InterPro" id="IPR000086">
    <property type="entry name" value="NUDIX_hydrolase_dom"/>
</dbReference>